<feature type="transmembrane region" description="Helical" evidence="1">
    <location>
        <begin position="103"/>
        <end position="123"/>
    </location>
</feature>
<dbReference type="AlphaFoldDB" id="A0A9P7FT65"/>
<reference evidence="2" key="2">
    <citation type="submission" date="2021-10" db="EMBL/GenBank/DDBJ databases">
        <title>Phylogenomics reveals ancestral predisposition of the termite-cultivated fungus Termitomyces towards a domesticated lifestyle.</title>
        <authorList>
            <person name="Auxier B."/>
            <person name="Grum-Grzhimaylo A."/>
            <person name="Cardenas M.E."/>
            <person name="Lodge J.D."/>
            <person name="Laessoe T."/>
            <person name="Pedersen O."/>
            <person name="Smith M.E."/>
            <person name="Kuyper T.W."/>
            <person name="Franco-Molano E.A."/>
            <person name="Baroni T.J."/>
            <person name="Aanen D.K."/>
        </authorList>
    </citation>
    <scope>NUCLEOTIDE SEQUENCE</scope>
    <source>
        <strain evidence="2">D49</strain>
    </source>
</reference>
<name>A0A9P7FT65_9AGAR</name>
<dbReference type="Proteomes" id="UP000717328">
    <property type="component" value="Unassembled WGS sequence"/>
</dbReference>
<accession>A0A9P7FT65</accession>
<keyword evidence="3" id="KW-1185">Reference proteome</keyword>
<comment type="caution">
    <text evidence="2">The sequence shown here is derived from an EMBL/GenBank/DDBJ whole genome shotgun (WGS) entry which is preliminary data.</text>
</comment>
<feature type="transmembrane region" description="Helical" evidence="1">
    <location>
        <begin position="43"/>
        <end position="61"/>
    </location>
</feature>
<reference evidence="2" key="1">
    <citation type="submission" date="2021-02" db="EMBL/GenBank/DDBJ databases">
        <authorList>
            <person name="Nieuwenhuis M."/>
            <person name="Van De Peppel L.J.J."/>
        </authorList>
    </citation>
    <scope>NUCLEOTIDE SEQUENCE</scope>
    <source>
        <strain evidence="2">D49</strain>
    </source>
</reference>
<dbReference type="EMBL" id="JABCKI010005810">
    <property type="protein sequence ID" value="KAG5637688.1"/>
    <property type="molecule type" value="Genomic_DNA"/>
</dbReference>
<dbReference type="InterPro" id="IPR010721">
    <property type="entry name" value="UstE-like"/>
</dbReference>
<sequence>MAPVYALDRFYLSITALVTVAYQMLGFAVAWTFKFDKVTDFTGVKVAVASVFVMVWATRIAGVLRKAPETRTFVSNSMCAGFLLYRVLKVGSDARFDEIRNSFFKFLAFWIGDTSFVFFILVLTKRFV</sequence>
<keyword evidence="1" id="KW-0472">Membrane</keyword>
<dbReference type="PANTHER" id="PTHR32251">
    <property type="entry name" value="3-OXO-5-ALPHA-STEROID 4-DEHYDROGENASE"/>
    <property type="match status" value="1"/>
</dbReference>
<evidence type="ECO:0000256" key="1">
    <source>
        <dbReference type="SAM" id="Phobius"/>
    </source>
</evidence>
<dbReference type="OrthoDB" id="67965at2759"/>
<proteinExistence type="predicted"/>
<keyword evidence="1" id="KW-0812">Transmembrane</keyword>
<evidence type="ECO:0000313" key="3">
    <source>
        <dbReference type="Proteomes" id="UP000717328"/>
    </source>
</evidence>
<feature type="transmembrane region" description="Helical" evidence="1">
    <location>
        <begin position="12"/>
        <end position="31"/>
    </location>
</feature>
<protein>
    <submittedName>
        <fullName evidence="2">Uncharacterized protein</fullName>
    </submittedName>
</protein>
<gene>
    <name evidence="2" type="ORF">H0H81_003604</name>
</gene>
<dbReference type="GO" id="GO:0016020">
    <property type="term" value="C:membrane"/>
    <property type="evidence" value="ECO:0007669"/>
    <property type="project" value="TreeGrafter"/>
</dbReference>
<organism evidence="2 3">
    <name type="scientific">Sphagnurus paluster</name>
    <dbReference type="NCBI Taxonomy" id="117069"/>
    <lineage>
        <taxon>Eukaryota</taxon>
        <taxon>Fungi</taxon>
        <taxon>Dikarya</taxon>
        <taxon>Basidiomycota</taxon>
        <taxon>Agaricomycotina</taxon>
        <taxon>Agaricomycetes</taxon>
        <taxon>Agaricomycetidae</taxon>
        <taxon>Agaricales</taxon>
        <taxon>Tricholomatineae</taxon>
        <taxon>Lyophyllaceae</taxon>
        <taxon>Sphagnurus</taxon>
    </lineage>
</organism>
<keyword evidence="1" id="KW-1133">Transmembrane helix</keyword>
<dbReference type="PANTHER" id="PTHR32251:SF15">
    <property type="entry name" value="3-OXO-5-ALPHA-STEROID 4-DEHYDROGENASE (DUF1295)"/>
    <property type="match status" value="1"/>
</dbReference>
<evidence type="ECO:0000313" key="2">
    <source>
        <dbReference type="EMBL" id="KAG5637688.1"/>
    </source>
</evidence>